<evidence type="ECO:0000256" key="1">
    <source>
        <dbReference type="ARBA" id="ARBA00008361"/>
    </source>
</evidence>
<comment type="caution">
    <text evidence="5">The sequence shown here is derived from an EMBL/GenBank/DDBJ whole genome shotgun (WGS) entry which is preliminary data.</text>
</comment>
<dbReference type="InterPro" id="IPR029063">
    <property type="entry name" value="SAM-dependent_MTases_sf"/>
</dbReference>
<dbReference type="Pfam" id="PF08241">
    <property type="entry name" value="Methyltransf_11"/>
    <property type="match status" value="1"/>
</dbReference>
<gene>
    <name evidence="5" type="ORF">EHQ31_09300</name>
</gene>
<keyword evidence="2 5" id="KW-0489">Methyltransferase</keyword>
<evidence type="ECO:0000313" key="5">
    <source>
        <dbReference type="EMBL" id="TGL02363.1"/>
    </source>
</evidence>
<dbReference type="GO" id="GO:0008168">
    <property type="term" value="F:methyltransferase activity"/>
    <property type="evidence" value="ECO:0007669"/>
    <property type="project" value="UniProtKB-KW"/>
</dbReference>
<feature type="domain" description="Methyltransferase type 11" evidence="4">
    <location>
        <begin position="51"/>
        <end position="138"/>
    </location>
</feature>
<dbReference type="Gene3D" id="3.40.50.150">
    <property type="entry name" value="Vaccinia Virus protein VP39"/>
    <property type="match status" value="1"/>
</dbReference>
<dbReference type="EMBL" id="RQFO01000014">
    <property type="protein sequence ID" value="TGL02363.1"/>
    <property type="molecule type" value="Genomic_DNA"/>
</dbReference>
<dbReference type="Proteomes" id="UP000297465">
    <property type="component" value="Unassembled WGS sequence"/>
</dbReference>
<evidence type="ECO:0000313" key="6">
    <source>
        <dbReference type="Proteomes" id="UP000297465"/>
    </source>
</evidence>
<evidence type="ECO:0000256" key="2">
    <source>
        <dbReference type="ARBA" id="ARBA00022603"/>
    </source>
</evidence>
<dbReference type="PANTHER" id="PTHR44942:SF4">
    <property type="entry name" value="METHYLTRANSFERASE TYPE 11 DOMAIN-CONTAINING PROTEIN"/>
    <property type="match status" value="1"/>
</dbReference>
<evidence type="ECO:0000259" key="4">
    <source>
        <dbReference type="Pfam" id="PF08241"/>
    </source>
</evidence>
<keyword evidence="6" id="KW-1185">Reference proteome</keyword>
<dbReference type="InterPro" id="IPR013216">
    <property type="entry name" value="Methyltransf_11"/>
</dbReference>
<protein>
    <submittedName>
        <fullName evidence="5">Class I SAM-dependent methyltransferase</fullName>
    </submittedName>
</protein>
<dbReference type="GO" id="GO:0032259">
    <property type="term" value="P:methylation"/>
    <property type="evidence" value="ECO:0007669"/>
    <property type="project" value="UniProtKB-KW"/>
</dbReference>
<comment type="similarity">
    <text evidence="1">Belongs to the methyltransferase superfamily.</text>
</comment>
<dbReference type="SUPFAM" id="SSF53335">
    <property type="entry name" value="S-adenosyl-L-methionine-dependent methyltransferases"/>
    <property type="match status" value="1"/>
</dbReference>
<evidence type="ECO:0000256" key="3">
    <source>
        <dbReference type="ARBA" id="ARBA00022679"/>
    </source>
</evidence>
<dbReference type="InterPro" id="IPR051052">
    <property type="entry name" value="Diverse_substrate_MTase"/>
</dbReference>
<accession>A0ABY2LQK7</accession>
<dbReference type="CDD" id="cd02440">
    <property type="entry name" value="AdoMet_MTases"/>
    <property type="match status" value="1"/>
</dbReference>
<organism evidence="5 6">
    <name type="scientific">Leptospira montravelensis</name>
    <dbReference type="NCBI Taxonomy" id="2484961"/>
    <lineage>
        <taxon>Bacteria</taxon>
        <taxon>Pseudomonadati</taxon>
        <taxon>Spirochaetota</taxon>
        <taxon>Spirochaetia</taxon>
        <taxon>Leptospirales</taxon>
        <taxon>Leptospiraceae</taxon>
        <taxon>Leptospira</taxon>
    </lineage>
</organism>
<keyword evidence="3" id="KW-0808">Transferase</keyword>
<name>A0ABY2LQK7_9LEPT</name>
<reference evidence="6" key="1">
    <citation type="journal article" date="2019" name="PLoS Negl. Trop. Dis.">
        <title>Revisiting the worldwide diversity of Leptospira species in the environment.</title>
        <authorList>
            <person name="Vincent A.T."/>
            <person name="Schiettekatte O."/>
            <person name="Bourhy P."/>
            <person name="Veyrier F.J."/>
            <person name="Picardeau M."/>
        </authorList>
    </citation>
    <scope>NUCLEOTIDE SEQUENCE [LARGE SCALE GENOMIC DNA]</scope>
    <source>
        <strain evidence="6">201800278</strain>
    </source>
</reference>
<sequence length="257" mass="30594">MSLTKRKINLDKNAKTFNLESEKYFLNRPRYPLELYSFINKHCNGNKLAWDCACGNGQVAIDLASYFEKIEASDINENQIINSFKHEKINYSIQNSENTYFPNNYFDLICAAQCLHWFNFQIYFNEVKRTLKKNGLFVTWGYSFFKIDNNIDNIIDSALFKIIDPFWSDKNRILHKQYSGIEFPFTKINIPEVEMSLSWDLNQLLSYLQTWSAVKLYIDKYSDHLLENLRQLLSGHWPENSKKKIKMDFFCYFGYNE</sequence>
<proteinExistence type="inferred from homology"/>
<dbReference type="PANTHER" id="PTHR44942">
    <property type="entry name" value="METHYLTRANSF_11 DOMAIN-CONTAINING PROTEIN"/>
    <property type="match status" value="1"/>
</dbReference>